<comment type="catalytic activity">
    <reaction evidence="9">
        <text>L-methionyl-[protein] + S-adenosyl-L-methionine = S-methyl-L-methionyl-[protein] + S-adenosyl-L-homocysteine</text>
        <dbReference type="Rhea" id="RHEA:60560"/>
        <dbReference type="Rhea" id="RHEA-COMP:12313"/>
        <dbReference type="Rhea" id="RHEA-COMP:15592"/>
        <dbReference type="ChEBI" id="CHEBI:16044"/>
        <dbReference type="ChEBI" id="CHEBI:57856"/>
        <dbReference type="ChEBI" id="CHEBI:59789"/>
        <dbReference type="ChEBI" id="CHEBI:142742"/>
    </reaction>
    <physiologicalReaction direction="left-to-right" evidence="9">
        <dbReference type="Rhea" id="RHEA:60561"/>
    </physiologicalReaction>
</comment>
<dbReference type="GO" id="GO:0032259">
    <property type="term" value="P:methylation"/>
    <property type="evidence" value="ECO:0007669"/>
    <property type="project" value="UniProtKB-KW"/>
</dbReference>
<keyword evidence="4" id="KW-0949">S-adenosyl-L-methionine</keyword>
<dbReference type="Pfam" id="PF13489">
    <property type="entry name" value="Methyltransf_23"/>
    <property type="match status" value="1"/>
</dbReference>
<evidence type="ECO:0000256" key="6">
    <source>
        <dbReference type="ARBA" id="ARBA00023163"/>
    </source>
</evidence>
<dbReference type="EMBL" id="JAUJFL010000010">
    <property type="protein sequence ID" value="KAK2596983.1"/>
    <property type="molecule type" value="Genomic_DNA"/>
</dbReference>
<evidence type="ECO:0000256" key="3">
    <source>
        <dbReference type="ARBA" id="ARBA00022679"/>
    </source>
</evidence>
<evidence type="ECO:0000313" key="12">
    <source>
        <dbReference type="Proteomes" id="UP001265746"/>
    </source>
</evidence>
<sequence length="322" mass="37190">MATTNGYTNGHPPEPAGKGHYTENGRHYQLWHAGQYPFPIDERELDRLDAMHKFFLVARRYLLYSPHISLDNITGLKILDLGCGTGMWALDIAKKFFSSPHSHVQGVDLSTQMQASEIYPNNDFKAMDIEEPWPSFLEEGAFHLIHARMLAGSIHYESWPRVYSESLSHLVPGSGWFEQVEVDWYPCNDDGPVSSHLRYWAEELHNAMDSMKRPLRVDPRRTQQMLADAGFVDIKQEVIHLPVNGGSDDPYEIDVGRWFNLSLHKSFMGLTLAPLYRAKGWRPEDIERLEKDVLEEVSQRGNRAYCKMYIWTARRPTHHVPR</sequence>
<dbReference type="Proteomes" id="UP001265746">
    <property type="component" value="Unassembled WGS sequence"/>
</dbReference>
<dbReference type="InterPro" id="IPR029063">
    <property type="entry name" value="SAM-dependent_MTases_sf"/>
</dbReference>
<feature type="region of interest" description="Disordered" evidence="10">
    <location>
        <begin position="1"/>
        <end position="22"/>
    </location>
</feature>
<evidence type="ECO:0000256" key="7">
    <source>
        <dbReference type="ARBA" id="ARBA00023242"/>
    </source>
</evidence>
<dbReference type="GO" id="GO:0008168">
    <property type="term" value="F:methyltransferase activity"/>
    <property type="evidence" value="ECO:0007669"/>
    <property type="project" value="UniProtKB-KW"/>
</dbReference>
<evidence type="ECO:0000256" key="2">
    <source>
        <dbReference type="ARBA" id="ARBA00022603"/>
    </source>
</evidence>
<dbReference type="CDD" id="cd02440">
    <property type="entry name" value="AdoMet_MTases"/>
    <property type="match status" value="1"/>
</dbReference>
<dbReference type="PANTHER" id="PTHR43591:SF30">
    <property type="entry name" value="PROTEIN-METHIONINE METHYLTRANSFERASE LAEA"/>
    <property type="match status" value="1"/>
</dbReference>
<dbReference type="PANTHER" id="PTHR43591">
    <property type="entry name" value="METHYLTRANSFERASE"/>
    <property type="match status" value="1"/>
</dbReference>
<evidence type="ECO:0000256" key="10">
    <source>
        <dbReference type="SAM" id="MobiDB-lite"/>
    </source>
</evidence>
<keyword evidence="7" id="KW-0539">Nucleus</keyword>
<name>A0AAD9S1R4_PHOAM</name>
<keyword evidence="12" id="KW-1185">Reference proteome</keyword>
<evidence type="ECO:0000256" key="5">
    <source>
        <dbReference type="ARBA" id="ARBA00023015"/>
    </source>
</evidence>
<dbReference type="GO" id="GO:0005634">
    <property type="term" value="C:nucleus"/>
    <property type="evidence" value="ECO:0007669"/>
    <property type="project" value="UniProtKB-SubCell"/>
</dbReference>
<evidence type="ECO:0000256" key="9">
    <source>
        <dbReference type="ARBA" id="ARBA00047870"/>
    </source>
</evidence>
<dbReference type="AlphaFoldDB" id="A0AAD9S1R4"/>
<evidence type="ECO:0000313" key="11">
    <source>
        <dbReference type="EMBL" id="KAK2596982.1"/>
    </source>
</evidence>
<comment type="subcellular location">
    <subcellularLocation>
        <location evidence="1">Nucleus</location>
    </subcellularLocation>
</comment>
<reference evidence="11" key="1">
    <citation type="submission" date="2023-06" db="EMBL/GenBank/DDBJ databases">
        <authorList>
            <person name="Noh H."/>
        </authorList>
    </citation>
    <scope>NUCLEOTIDE SEQUENCE</scope>
    <source>
        <strain evidence="11">DUCC20226</strain>
    </source>
</reference>
<dbReference type="Gene3D" id="3.40.50.150">
    <property type="entry name" value="Vaccinia Virus protein VP39"/>
    <property type="match status" value="1"/>
</dbReference>
<comment type="similarity">
    <text evidence="8">Belongs to the methyltransferase superfamily. LaeA methyltransferase family.</text>
</comment>
<evidence type="ECO:0008006" key="13">
    <source>
        <dbReference type="Google" id="ProtNLM"/>
    </source>
</evidence>
<gene>
    <name evidence="11" type="ORF">N8I77_012859</name>
</gene>
<keyword evidence="6" id="KW-0804">Transcription</keyword>
<evidence type="ECO:0000256" key="4">
    <source>
        <dbReference type="ARBA" id="ARBA00022691"/>
    </source>
</evidence>
<protein>
    <recommendedName>
        <fullName evidence="13">S-adenosyl-L-methionine-dependent methyltransferase</fullName>
    </recommendedName>
</protein>
<comment type="caution">
    <text evidence="11">The sequence shown here is derived from an EMBL/GenBank/DDBJ whole genome shotgun (WGS) entry which is preliminary data.</text>
</comment>
<organism evidence="11 12">
    <name type="scientific">Phomopsis amygdali</name>
    <name type="common">Fusicoccum amygdali</name>
    <dbReference type="NCBI Taxonomy" id="1214568"/>
    <lineage>
        <taxon>Eukaryota</taxon>
        <taxon>Fungi</taxon>
        <taxon>Dikarya</taxon>
        <taxon>Ascomycota</taxon>
        <taxon>Pezizomycotina</taxon>
        <taxon>Sordariomycetes</taxon>
        <taxon>Sordariomycetidae</taxon>
        <taxon>Diaporthales</taxon>
        <taxon>Diaporthaceae</taxon>
        <taxon>Diaporthe</taxon>
    </lineage>
</organism>
<dbReference type="SUPFAM" id="SSF53335">
    <property type="entry name" value="S-adenosyl-L-methionine-dependent methyltransferases"/>
    <property type="match status" value="1"/>
</dbReference>
<dbReference type="EMBL" id="JAUJFL010000010">
    <property type="protein sequence ID" value="KAK2596982.1"/>
    <property type="molecule type" value="Genomic_DNA"/>
</dbReference>
<evidence type="ECO:0000256" key="1">
    <source>
        <dbReference type="ARBA" id="ARBA00004123"/>
    </source>
</evidence>
<keyword evidence="2" id="KW-0489">Methyltransferase</keyword>
<keyword evidence="5" id="KW-0805">Transcription regulation</keyword>
<keyword evidence="3" id="KW-0808">Transferase</keyword>
<dbReference type="EMBL" id="JAUJFL010000010">
    <property type="protein sequence ID" value="KAK2596981.1"/>
    <property type="molecule type" value="Genomic_DNA"/>
</dbReference>
<accession>A0AAD9S1R4</accession>
<evidence type="ECO:0000256" key="8">
    <source>
        <dbReference type="ARBA" id="ARBA00038158"/>
    </source>
</evidence>
<proteinExistence type="inferred from homology"/>